<evidence type="ECO:0000313" key="6">
    <source>
        <dbReference type="Proteomes" id="UP000826725"/>
    </source>
</evidence>
<evidence type="ECO:0000313" key="5">
    <source>
        <dbReference type="EMBL" id="BCL60407.1"/>
    </source>
</evidence>
<dbReference type="Proteomes" id="UP000826725">
    <property type="component" value="Chromosome"/>
</dbReference>
<keyword evidence="2" id="KW-0547">Nucleotide-binding</keyword>
<feature type="domain" description="ABC transporter" evidence="4">
    <location>
        <begin position="5"/>
        <end position="246"/>
    </location>
</feature>
<evidence type="ECO:0000259" key="4">
    <source>
        <dbReference type="PROSITE" id="PS50893"/>
    </source>
</evidence>
<keyword evidence="1" id="KW-0813">Transport</keyword>
<evidence type="ECO:0000256" key="1">
    <source>
        <dbReference type="ARBA" id="ARBA00022448"/>
    </source>
</evidence>
<name>A0A8D5FV20_9BACT</name>
<dbReference type="EMBL" id="AP024086">
    <property type="protein sequence ID" value="BCL60407.1"/>
    <property type="molecule type" value="Genomic_DNA"/>
</dbReference>
<dbReference type="KEGG" id="dbk:DGMP_11000"/>
<dbReference type="GO" id="GO:0005524">
    <property type="term" value="F:ATP binding"/>
    <property type="evidence" value="ECO:0007669"/>
    <property type="project" value="UniProtKB-KW"/>
</dbReference>
<dbReference type="GO" id="GO:0016887">
    <property type="term" value="F:ATP hydrolysis activity"/>
    <property type="evidence" value="ECO:0007669"/>
    <property type="project" value="InterPro"/>
</dbReference>
<keyword evidence="3 5" id="KW-0067">ATP-binding</keyword>
<sequence length="260" mass="28889">MTSAIEFINVSKSFSKKDGSIQTVLDAVSFSIPKGQTTVIAGGSGQGKSVTLKLILGLMRADSGQVLVQGTDVTRIRGKELEKLRTHFGVLFQGSALFDSLTVFENVALPLRERTQKSEEEIRELVMTTLAQLELSGHEEKYPAQLSGGMRKRVGLARAMQLNPEIMLFDEPTTGLDPVMSQEIYHLFAGTQAEFGFTSIIVSHDIPKIFNLADRVIILERGNMDVFGSPEEIQWSEKPHIREFVKMTMGDIYQSHLVEK</sequence>
<gene>
    <name evidence="5" type="ORF">DGMP_11000</name>
</gene>
<dbReference type="PANTHER" id="PTHR43023">
    <property type="entry name" value="PROTEIN TRIGALACTOSYLDIACYLGLYCEROL 3, CHLOROPLASTIC"/>
    <property type="match status" value="1"/>
</dbReference>
<dbReference type="PROSITE" id="PS00211">
    <property type="entry name" value="ABC_TRANSPORTER_1"/>
    <property type="match status" value="1"/>
</dbReference>
<dbReference type="AlphaFoldDB" id="A0A8D5FV20"/>
<protein>
    <submittedName>
        <fullName evidence="5">ABC transporter ATP-binding protein</fullName>
    </submittedName>
</protein>
<dbReference type="InterPro" id="IPR003593">
    <property type="entry name" value="AAA+_ATPase"/>
</dbReference>
<accession>A0A8D5FV20</accession>
<evidence type="ECO:0000256" key="2">
    <source>
        <dbReference type="ARBA" id="ARBA00022741"/>
    </source>
</evidence>
<proteinExistence type="predicted"/>
<evidence type="ECO:0000256" key="3">
    <source>
        <dbReference type="ARBA" id="ARBA00022840"/>
    </source>
</evidence>
<dbReference type="Pfam" id="PF00005">
    <property type="entry name" value="ABC_tran"/>
    <property type="match status" value="1"/>
</dbReference>
<dbReference type="InterPro" id="IPR017871">
    <property type="entry name" value="ABC_transporter-like_CS"/>
</dbReference>
<dbReference type="RefSeq" id="WP_228856534.1">
    <property type="nucleotide sequence ID" value="NZ_AP024086.1"/>
</dbReference>
<dbReference type="InterPro" id="IPR003439">
    <property type="entry name" value="ABC_transporter-like_ATP-bd"/>
</dbReference>
<dbReference type="SMART" id="SM00382">
    <property type="entry name" value="AAA"/>
    <property type="match status" value="1"/>
</dbReference>
<organism evidence="5 6">
    <name type="scientific">Desulfomarina profundi</name>
    <dbReference type="NCBI Taxonomy" id="2772557"/>
    <lineage>
        <taxon>Bacteria</taxon>
        <taxon>Pseudomonadati</taxon>
        <taxon>Thermodesulfobacteriota</taxon>
        <taxon>Desulfobulbia</taxon>
        <taxon>Desulfobulbales</taxon>
        <taxon>Desulfobulbaceae</taxon>
        <taxon>Desulfomarina</taxon>
    </lineage>
</organism>
<keyword evidence="6" id="KW-1185">Reference proteome</keyword>
<dbReference type="PANTHER" id="PTHR43023:SF6">
    <property type="entry name" value="INTERMEMBRANE PHOSPHOLIPID TRANSPORT SYSTEM ATP-BINDING PROTEIN MLAF"/>
    <property type="match status" value="1"/>
</dbReference>
<dbReference type="PROSITE" id="PS50893">
    <property type="entry name" value="ABC_TRANSPORTER_2"/>
    <property type="match status" value="1"/>
</dbReference>
<reference evidence="5" key="1">
    <citation type="submission" date="2020-09" db="EMBL/GenBank/DDBJ databases">
        <title>Desulfogranum mesoprofundum gen. nov., sp. nov., a novel mesophilic, sulfate-reducing chemolithoautotroph isolated from a deep-sea hydrothermal vent chimney in the Suiyo Seamount.</title>
        <authorList>
            <person name="Hashimoto Y."/>
            <person name="Nakagawa S."/>
        </authorList>
    </citation>
    <scope>NUCLEOTIDE SEQUENCE</scope>
    <source>
        <strain evidence="5">KT2</strain>
    </source>
</reference>